<dbReference type="InterPro" id="IPR007627">
    <property type="entry name" value="RNA_pol_sigma70_r2"/>
</dbReference>
<dbReference type="eggNOG" id="COG1595">
    <property type="taxonomic scope" value="Bacteria"/>
</dbReference>
<sequence length="174" mass="19354">MAKWVHQARLGSHSAFANLYERFSPLVHAILLGRFQPVIADDLTQECFITAHQRLEQLNDPAKFGPWIAVIARRIKPAAELRRRTESDIDDLASLNASPEQVIDANRVLSAVATLPEAYRNTLMMRLAEGMSGPEIAAATGMTHQSVRVNLHRGMARLRQILGLPSQPTETSHE</sequence>
<proteinExistence type="inferred from homology"/>
<protein>
    <submittedName>
        <fullName evidence="8">Uncharacterized protein</fullName>
    </submittedName>
</protein>
<dbReference type="InterPro" id="IPR013249">
    <property type="entry name" value="RNA_pol_sigma70_r4_t2"/>
</dbReference>
<evidence type="ECO:0000256" key="2">
    <source>
        <dbReference type="ARBA" id="ARBA00023015"/>
    </source>
</evidence>
<dbReference type="GO" id="GO:0003677">
    <property type="term" value="F:DNA binding"/>
    <property type="evidence" value="ECO:0007669"/>
    <property type="project" value="UniProtKB-KW"/>
</dbReference>
<dbReference type="InterPro" id="IPR013325">
    <property type="entry name" value="RNA_pol_sigma_r2"/>
</dbReference>
<evidence type="ECO:0000259" key="7">
    <source>
        <dbReference type="Pfam" id="PF08281"/>
    </source>
</evidence>
<dbReference type="AlphaFoldDB" id="A0A0A0EWV8"/>
<organism evidence="8 9">
    <name type="scientific">Lysobacter daejeonensis GH1-9</name>
    <dbReference type="NCBI Taxonomy" id="1385517"/>
    <lineage>
        <taxon>Bacteria</taxon>
        <taxon>Pseudomonadati</taxon>
        <taxon>Pseudomonadota</taxon>
        <taxon>Gammaproteobacteria</taxon>
        <taxon>Lysobacterales</taxon>
        <taxon>Lysobacteraceae</taxon>
        <taxon>Aerolutibacter</taxon>
    </lineage>
</organism>
<dbReference type="Pfam" id="PF04542">
    <property type="entry name" value="Sigma70_r2"/>
    <property type="match status" value="1"/>
</dbReference>
<dbReference type="GO" id="GO:0016987">
    <property type="term" value="F:sigma factor activity"/>
    <property type="evidence" value="ECO:0007669"/>
    <property type="project" value="UniProtKB-KW"/>
</dbReference>
<feature type="domain" description="RNA polymerase sigma factor 70 region 4 type 2" evidence="7">
    <location>
        <begin position="107"/>
        <end position="158"/>
    </location>
</feature>
<dbReference type="NCBIfam" id="TIGR02937">
    <property type="entry name" value="sigma70-ECF"/>
    <property type="match status" value="1"/>
</dbReference>
<accession>A0A0A0EWV8</accession>
<keyword evidence="5" id="KW-0804">Transcription</keyword>
<dbReference type="Pfam" id="PF08281">
    <property type="entry name" value="Sigma70_r4_2"/>
    <property type="match status" value="1"/>
</dbReference>
<evidence type="ECO:0000256" key="1">
    <source>
        <dbReference type="ARBA" id="ARBA00010641"/>
    </source>
</evidence>
<dbReference type="InterPro" id="IPR036388">
    <property type="entry name" value="WH-like_DNA-bd_sf"/>
</dbReference>
<dbReference type="SUPFAM" id="SSF88946">
    <property type="entry name" value="Sigma2 domain of RNA polymerase sigma factors"/>
    <property type="match status" value="1"/>
</dbReference>
<reference evidence="8 9" key="1">
    <citation type="submission" date="2013-08" db="EMBL/GenBank/DDBJ databases">
        <title>Genome sequencing of Lysobacter.</title>
        <authorList>
            <person name="Zhang S."/>
            <person name="Wang G."/>
        </authorList>
    </citation>
    <scope>NUCLEOTIDE SEQUENCE [LARGE SCALE GENOMIC DNA]</scope>
    <source>
        <strain evidence="8 9">GH1-9</strain>
    </source>
</reference>
<dbReference type="STRING" id="1385517.N800_06965"/>
<dbReference type="EMBL" id="AVPU01000023">
    <property type="protein sequence ID" value="KGM53642.1"/>
    <property type="molecule type" value="Genomic_DNA"/>
</dbReference>
<evidence type="ECO:0000256" key="3">
    <source>
        <dbReference type="ARBA" id="ARBA00023082"/>
    </source>
</evidence>
<keyword evidence="4" id="KW-0238">DNA-binding</keyword>
<dbReference type="SUPFAM" id="SSF88659">
    <property type="entry name" value="Sigma3 and sigma4 domains of RNA polymerase sigma factors"/>
    <property type="match status" value="1"/>
</dbReference>
<evidence type="ECO:0000256" key="4">
    <source>
        <dbReference type="ARBA" id="ARBA00023125"/>
    </source>
</evidence>
<keyword evidence="9" id="KW-1185">Reference proteome</keyword>
<evidence type="ECO:0000256" key="5">
    <source>
        <dbReference type="ARBA" id="ARBA00023163"/>
    </source>
</evidence>
<dbReference type="CDD" id="cd06171">
    <property type="entry name" value="Sigma70_r4"/>
    <property type="match status" value="1"/>
</dbReference>
<dbReference type="Gene3D" id="1.10.1740.10">
    <property type="match status" value="1"/>
</dbReference>
<evidence type="ECO:0000313" key="9">
    <source>
        <dbReference type="Proteomes" id="UP000029998"/>
    </source>
</evidence>
<dbReference type="PANTHER" id="PTHR43133:SF8">
    <property type="entry name" value="RNA POLYMERASE SIGMA FACTOR HI_1459-RELATED"/>
    <property type="match status" value="1"/>
</dbReference>
<dbReference type="PANTHER" id="PTHR43133">
    <property type="entry name" value="RNA POLYMERASE ECF-TYPE SIGMA FACTO"/>
    <property type="match status" value="1"/>
</dbReference>
<evidence type="ECO:0000259" key="6">
    <source>
        <dbReference type="Pfam" id="PF04542"/>
    </source>
</evidence>
<feature type="domain" description="RNA polymerase sigma-70 region 2" evidence="6">
    <location>
        <begin position="19"/>
        <end position="74"/>
    </location>
</feature>
<name>A0A0A0EWV8_9GAMM</name>
<keyword evidence="3" id="KW-0731">Sigma factor</keyword>
<dbReference type="InterPro" id="IPR013324">
    <property type="entry name" value="RNA_pol_sigma_r3/r4-like"/>
</dbReference>
<dbReference type="InterPro" id="IPR039425">
    <property type="entry name" value="RNA_pol_sigma-70-like"/>
</dbReference>
<dbReference type="Proteomes" id="UP000029998">
    <property type="component" value="Unassembled WGS sequence"/>
</dbReference>
<dbReference type="GO" id="GO:0006352">
    <property type="term" value="P:DNA-templated transcription initiation"/>
    <property type="evidence" value="ECO:0007669"/>
    <property type="project" value="InterPro"/>
</dbReference>
<dbReference type="InterPro" id="IPR014284">
    <property type="entry name" value="RNA_pol_sigma-70_dom"/>
</dbReference>
<comment type="caution">
    <text evidence="8">The sequence shown here is derived from an EMBL/GenBank/DDBJ whole genome shotgun (WGS) entry which is preliminary data.</text>
</comment>
<gene>
    <name evidence="8" type="ORF">N800_06965</name>
</gene>
<evidence type="ECO:0000313" key="8">
    <source>
        <dbReference type="EMBL" id="KGM53642.1"/>
    </source>
</evidence>
<keyword evidence="2" id="KW-0805">Transcription regulation</keyword>
<dbReference type="Gene3D" id="1.10.10.10">
    <property type="entry name" value="Winged helix-like DNA-binding domain superfamily/Winged helix DNA-binding domain"/>
    <property type="match status" value="1"/>
</dbReference>
<comment type="similarity">
    <text evidence="1">Belongs to the sigma-70 factor family. ECF subfamily.</text>
</comment>